<organism evidence="6 7">
    <name type="scientific">Alpinimonas psychrophila</name>
    <dbReference type="NCBI Taxonomy" id="748908"/>
    <lineage>
        <taxon>Bacteria</taxon>
        <taxon>Bacillati</taxon>
        <taxon>Actinomycetota</taxon>
        <taxon>Actinomycetes</taxon>
        <taxon>Micrococcales</taxon>
        <taxon>Microbacteriaceae</taxon>
        <taxon>Alpinimonas</taxon>
    </lineage>
</organism>
<evidence type="ECO:0000259" key="5">
    <source>
        <dbReference type="PROSITE" id="PS50931"/>
    </source>
</evidence>
<dbReference type="PROSITE" id="PS50931">
    <property type="entry name" value="HTH_LYSR"/>
    <property type="match status" value="1"/>
</dbReference>
<reference evidence="6 7" key="1">
    <citation type="submission" date="2020-07" db="EMBL/GenBank/DDBJ databases">
        <title>Sequencing the genomes of 1000 actinobacteria strains.</title>
        <authorList>
            <person name="Klenk H.-P."/>
        </authorList>
    </citation>
    <scope>NUCLEOTIDE SEQUENCE [LARGE SCALE GENOMIC DNA]</scope>
    <source>
        <strain evidence="6 7">DSM 23737</strain>
    </source>
</reference>
<dbReference type="GO" id="GO:0003677">
    <property type="term" value="F:DNA binding"/>
    <property type="evidence" value="ECO:0007669"/>
    <property type="project" value="UniProtKB-KW"/>
</dbReference>
<comment type="similarity">
    <text evidence="1">Belongs to the LysR transcriptional regulatory family.</text>
</comment>
<dbReference type="EMBL" id="JACGWU010000001">
    <property type="protein sequence ID" value="MBA8828330.1"/>
    <property type="molecule type" value="Genomic_DNA"/>
</dbReference>
<evidence type="ECO:0000256" key="1">
    <source>
        <dbReference type="ARBA" id="ARBA00009437"/>
    </source>
</evidence>
<keyword evidence="3 6" id="KW-0238">DNA-binding</keyword>
<protein>
    <submittedName>
        <fullName evidence="6">DNA-binding transcriptional LysR family regulator</fullName>
    </submittedName>
</protein>
<dbReference type="InterPro" id="IPR000847">
    <property type="entry name" value="LysR_HTH_N"/>
</dbReference>
<dbReference type="SUPFAM" id="SSF53850">
    <property type="entry name" value="Periplasmic binding protein-like II"/>
    <property type="match status" value="1"/>
</dbReference>
<dbReference type="Gene3D" id="1.10.10.10">
    <property type="entry name" value="Winged helix-like DNA-binding domain superfamily/Winged helix DNA-binding domain"/>
    <property type="match status" value="1"/>
</dbReference>
<evidence type="ECO:0000256" key="3">
    <source>
        <dbReference type="ARBA" id="ARBA00023125"/>
    </source>
</evidence>
<evidence type="ECO:0000256" key="2">
    <source>
        <dbReference type="ARBA" id="ARBA00023015"/>
    </source>
</evidence>
<evidence type="ECO:0000256" key="4">
    <source>
        <dbReference type="ARBA" id="ARBA00023163"/>
    </source>
</evidence>
<dbReference type="GO" id="GO:0003700">
    <property type="term" value="F:DNA-binding transcription factor activity"/>
    <property type="evidence" value="ECO:0007669"/>
    <property type="project" value="InterPro"/>
</dbReference>
<dbReference type="InterPro" id="IPR005119">
    <property type="entry name" value="LysR_subst-bd"/>
</dbReference>
<dbReference type="InterPro" id="IPR036388">
    <property type="entry name" value="WH-like_DNA-bd_sf"/>
</dbReference>
<dbReference type="GO" id="GO:0032993">
    <property type="term" value="C:protein-DNA complex"/>
    <property type="evidence" value="ECO:0007669"/>
    <property type="project" value="TreeGrafter"/>
</dbReference>
<sequence>MDLTQLRIIRELAERGSLSAVAAALFVTPSAVSQQLSALQNEVGVALTQKNGRAIGLTDAGRALAAAAVDVSLAMSTAESSVNLYLHDENQSVSIAALHSAGLTYFAPLLRRLISTDGPTLRCTDEDVAQAEFPLLVADYDIVVAHRLPDSPAWPSSVTVTPLVYEPLDIALAVDHPLARFTELTPAQLVSENWISVHDGFPLTGALNRIGSAAGAPLNITHRINEFYVAASIVASGYAVSLMPRYTGAPEAHSGIVLRPVAGIEIGRHIDILTRPETRLRASVSRVIAELTALATENL</sequence>
<name>A0A7W3PNE7_9MICO</name>
<dbReference type="Proteomes" id="UP000524237">
    <property type="component" value="Unassembled WGS sequence"/>
</dbReference>
<accession>A0A7W3PNE7</accession>
<proteinExistence type="inferred from homology"/>
<evidence type="ECO:0000313" key="7">
    <source>
        <dbReference type="Proteomes" id="UP000524237"/>
    </source>
</evidence>
<dbReference type="InterPro" id="IPR036390">
    <property type="entry name" value="WH_DNA-bd_sf"/>
</dbReference>
<feature type="domain" description="HTH lysR-type" evidence="5">
    <location>
        <begin position="1"/>
        <end position="58"/>
    </location>
</feature>
<dbReference type="SUPFAM" id="SSF46785">
    <property type="entry name" value="Winged helix' DNA-binding domain"/>
    <property type="match status" value="1"/>
</dbReference>
<dbReference type="RefSeq" id="WP_182483756.1">
    <property type="nucleotide sequence ID" value="NZ_JACGWU010000001.1"/>
</dbReference>
<dbReference type="PANTHER" id="PTHR30346:SF29">
    <property type="entry name" value="LYSR SUBSTRATE-BINDING"/>
    <property type="match status" value="1"/>
</dbReference>
<keyword evidence="4" id="KW-0804">Transcription</keyword>
<dbReference type="PANTHER" id="PTHR30346">
    <property type="entry name" value="TRANSCRIPTIONAL DUAL REGULATOR HCAR-RELATED"/>
    <property type="match status" value="1"/>
</dbReference>
<evidence type="ECO:0000313" key="6">
    <source>
        <dbReference type="EMBL" id="MBA8828330.1"/>
    </source>
</evidence>
<gene>
    <name evidence="6" type="ORF">FB555_000401</name>
</gene>
<keyword evidence="2" id="KW-0805">Transcription regulation</keyword>
<dbReference type="AlphaFoldDB" id="A0A7W3PNE7"/>
<comment type="caution">
    <text evidence="6">The sequence shown here is derived from an EMBL/GenBank/DDBJ whole genome shotgun (WGS) entry which is preliminary data.</text>
</comment>
<dbReference type="Pfam" id="PF00126">
    <property type="entry name" value="HTH_1"/>
    <property type="match status" value="1"/>
</dbReference>
<dbReference type="Pfam" id="PF03466">
    <property type="entry name" value="LysR_substrate"/>
    <property type="match status" value="1"/>
</dbReference>
<dbReference type="Gene3D" id="3.40.190.10">
    <property type="entry name" value="Periplasmic binding protein-like II"/>
    <property type="match status" value="2"/>
</dbReference>
<keyword evidence="7" id="KW-1185">Reference proteome</keyword>